<sequence>MKMLSAFLLSPLVFFSALAHDPKQCNCAGTTNSGVDSAQYICHDSRLGPVVLPRKLPLATFISDYDRFGGLTPGEFLKKWTNENGTYVFPPQNGFQLNTDGNAINGTMILQAGTLIDRFGGEGGTFVSAADAPFSQRALPPSSLNTNASAPNFPYNYHLYRVIQSFPVVGGPIAPWFGQPGLGAQFYTGGIGNIAYLINQGYLQREDPNVLIAGKKKGCVF</sequence>
<dbReference type="Pfam" id="PF14021">
    <property type="entry name" value="TNT"/>
    <property type="match status" value="1"/>
</dbReference>
<feature type="signal peptide" evidence="1">
    <location>
        <begin position="1"/>
        <end position="19"/>
    </location>
</feature>
<dbReference type="InParanoid" id="E9EGC9"/>
<dbReference type="InterPro" id="IPR025331">
    <property type="entry name" value="TNT"/>
</dbReference>
<feature type="chain" id="PRO_5003238837" description="TNT domain-containing protein" evidence="1">
    <location>
        <begin position="20"/>
        <end position="221"/>
    </location>
</feature>
<gene>
    <name evidence="3" type="ORF">MAC_08927</name>
</gene>
<dbReference type="EMBL" id="GL698593">
    <property type="protein sequence ID" value="EFY85044.1"/>
    <property type="molecule type" value="Genomic_DNA"/>
</dbReference>
<evidence type="ECO:0000256" key="1">
    <source>
        <dbReference type="SAM" id="SignalP"/>
    </source>
</evidence>
<dbReference type="PANTHER" id="PTHR42059">
    <property type="entry name" value="TNT DOMAIN-CONTAINING PROTEIN"/>
    <property type="match status" value="1"/>
</dbReference>
<dbReference type="OMA" id="DFPYNYH"/>
<dbReference type="InterPro" id="IPR053024">
    <property type="entry name" value="Fungal_surface_NADase"/>
</dbReference>
<keyword evidence="4" id="KW-1185">Reference proteome</keyword>
<feature type="domain" description="TNT" evidence="2">
    <location>
        <begin position="110"/>
        <end position="205"/>
    </location>
</feature>
<evidence type="ECO:0000313" key="3">
    <source>
        <dbReference type="EMBL" id="EFY85044.1"/>
    </source>
</evidence>
<keyword evidence="1" id="KW-0732">Signal</keyword>
<accession>E9EGC9</accession>
<reference evidence="3 4" key="1">
    <citation type="journal article" date="2011" name="PLoS Genet.">
        <title>Genome sequencing and comparative transcriptomics of the model entomopathogenic fungi Metarhizium anisopliae and M. acridum.</title>
        <authorList>
            <person name="Gao Q."/>
            <person name="Jin K."/>
            <person name="Ying S.H."/>
            <person name="Zhang Y."/>
            <person name="Xiao G."/>
            <person name="Shang Y."/>
            <person name="Duan Z."/>
            <person name="Hu X."/>
            <person name="Xie X.Q."/>
            <person name="Zhou G."/>
            <person name="Peng G."/>
            <person name="Luo Z."/>
            <person name="Huang W."/>
            <person name="Wang B."/>
            <person name="Fang W."/>
            <person name="Wang S."/>
            <person name="Zhong Y."/>
            <person name="Ma L.J."/>
            <person name="St Leger R.J."/>
            <person name="Zhao G.P."/>
            <person name="Pei Y."/>
            <person name="Feng M.G."/>
            <person name="Xia Y."/>
            <person name="Wang C."/>
        </authorList>
    </citation>
    <scope>NUCLEOTIDE SEQUENCE [LARGE SCALE GENOMIC DNA]</scope>
    <source>
        <strain evidence="3 4">CQMa 102</strain>
    </source>
</reference>
<protein>
    <recommendedName>
        <fullName evidence="2">TNT domain-containing protein</fullName>
    </recommendedName>
</protein>
<dbReference type="Proteomes" id="UP000002499">
    <property type="component" value="Unassembled WGS sequence"/>
</dbReference>
<organism evidence="4">
    <name type="scientific">Metarhizium acridum (strain CQMa 102)</name>
    <dbReference type="NCBI Taxonomy" id="655827"/>
    <lineage>
        <taxon>Eukaryota</taxon>
        <taxon>Fungi</taxon>
        <taxon>Dikarya</taxon>
        <taxon>Ascomycota</taxon>
        <taxon>Pezizomycotina</taxon>
        <taxon>Sordariomycetes</taxon>
        <taxon>Hypocreomycetidae</taxon>
        <taxon>Hypocreales</taxon>
        <taxon>Clavicipitaceae</taxon>
        <taxon>Metarhizium</taxon>
    </lineage>
</organism>
<dbReference type="OrthoDB" id="2923349at2759"/>
<dbReference type="PANTHER" id="PTHR42059:SF1">
    <property type="entry name" value="TNT DOMAIN-CONTAINING PROTEIN"/>
    <property type="match status" value="1"/>
</dbReference>
<evidence type="ECO:0000259" key="2">
    <source>
        <dbReference type="Pfam" id="PF14021"/>
    </source>
</evidence>
<dbReference type="HOGENOM" id="CLU_083054_0_1_1"/>
<dbReference type="eggNOG" id="ENOG502S1C9">
    <property type="taxonomic scope" value="Eukaryota"/>
</dbReference>
<name>E9EGC9_METAQ</name>
<dbReference type="GO" id="GO:0050135">
    <property type="term" value="F:NADP+ nucleosidase activity"/>
    <property type="evidence" value="ECO:0007669"/>
    <property type="project" value="InterPro"/>
</dbReference>
<evidence type="ECO:0000313" key="4">
    <source>
        <dbReference type="Proteomes" id="UP000002499"/>
    </source>
</evidence>
<proteinExistence type="predicted"/>
<dbReference type="AlphaFoldDB" id="E9EGC9"/>